<dbReference type="GO" id="GO:0000255">
    <property type="term" value="P:allantoin metabolic process"/>
    <property type="evidence" value="ECO:0007669"/>
    <property type="project" value="InterPro"/>
</dbReference>
<dbReference type="PANTHER" id="PTHR43466:SF1">
    <property type="entry name" value="2-OXO-4-HYDROXY-4-CARBOXY-5-UREIDOIMIDAZOLINE DECARBOXYLASE-RELATED"/>
    <property type="match status" value="1"/>
</dbReference>
<dbReference type="InterPro" id="IPR017580">
    <property type="entry name" value="OHCU_decarboxylase-1"/>
</dbReference>
<evidence type="ECO:0000256" key="3">
    <source>
        <dbReference type="ARBA" id="ARBA00012257"/>
    </source>
</evidence>
<comment type="caution">
    <text evidence="8">The sequence shown here is derived from an EMBL/GenBank/DDBJ whole genome shotgun (WGS) entry which is preliminary data.</text>
</comment>
<feature type="domain" description="Oxo-4-hydroxy-4-carboxy-5-ureidoimidazoline decarboxylase" evidence="7">
    <location>
        <begin position="10"/>
        <end position="161"/>
    </location>
</feature>
<comment type="catalytic activity">
    <reaction evidence="1">
        <text>5-hydroxy-2-oxo-4-ureido-2,5-dihydro-1H-imidazole-5-carboxylate + H(+) = (S)-allantoin + CO2</text>
        <dbReference type="Rhea" id="RHEA:26301"/>
        <dbReference type="ChEBI" id="CHEBI:15378"/>
        <dbReference type="ChEBI" id="CHEBI:15678"/>
        <dbReference type="ChEBI" id="CHEBI:16526"/>
        <dbReference type="ChEBI" id="CHEBI:58639"/>
        <dbReference type="EC" id="4.1.1.97"/>
    </reaction>
</comment>
<dbReference type="AlphaFoldDB" id="A0A4Y3TLW4"/>
<gene>
    <name evidence="8" type="ORF">AOR01nite_13890</name>
</gene>
<dbReference type="PANTHER" id="PTHR43466">
    <property type="entry name" value="2-OXO-4-HYDROXY-4-CARBOXY-5-UREIDOIMIDAZOLINE DECARBOXYLASE-RELATED"/>
    <property type="match status" value="1"/>
</dbReference>
<dbReference type="Gene3D" id="1.10.3330.10">
    <property type="entry name" value="Oxo-4-hydroxy-4-carboxy-5-ureidoimidazoline decarboxylase"/>
    <property type="match status" value="1"/>
</dbReference>
<keyword evidence="9" id="KW-1185">Reference proteome</keyword>
<keyword evidence="4" id="KW-0659">Purine metabolism</keyword>
<evidence type="ECO:0000256" key="4">
    <source>
        <dbReference type="ARBA" id="ARBA00022631"/>
    </source>
</evidence>
<organism evidence="8 9">
    <name type="scientific">Acetobacter orleanensis</name>
    <dbReference type="NCBI Taxonomy" id="104099"/>
    <lineage>
        <taxon>Bacteria</taxon>
        <taxon>Pseudomonadati</taxon>
        <taxon>Pseudomonadota</taxon>
        <taxon>Alphaproteobacteria</taxon>
        <taxon>Acetobacterales</taxon>
        <taxon>Acetobacteraceae</taxon>
        <taxon>Acetobacter</taxon>
    </lineage>
</organism>
<dbReference type="RefSeq" id="WP_048835361.1">
    <property type="nucleotide sequence ID" value="NZ_BJMU01000005.1"/>
</dbReference>
<evidence type="ECO:0000256" key="5">
    <source>
        <dbReference type="ARBA" id="ARBA00022793"/>
    </source>
</evidence>
<dbReference type="EC" id="4.1.1.97" evidence="3"/>
<dbReference type="InterPro" id="IPR036778">
    <property type="entry name" value="OHCU_decarboxylase_sf"/>
</dbReference>
<dbReference type="EMBL" id="BJMU01000005">
    <property type="protein sequence ID" value="GEB82912.1"/>
    <property type="molecule type" value="Genomic_DNA"/>
</dbReference>
<dbReference type="GO" id="GO:0051997">
    <property type="term" value="F:2-oxo-4-hydroxy-4-carboxy-5-ureidoimidazoline decarboxylase activity"/>
    <property type="evidence" value="ECO:0007669"/>
    <property type="project" value="UniProtKB-EC"/>
</dbReference>
<dbReference type="SUPFAM" id="SSF158694">
    <property type="entry name" value="UraD-Like"/>
    <property type="match status" value="1"/>
</dbReference>
<dbReference type="UniPathway" id="UPA00394">
    <property type="reaction ID" value="UER00652"/>
</dbReference>
<dbReference type="STRING" id="104099.AD949_07035"/>
<evidence type="ECO:0000313" key="8">
    <source>
        <dbReference type="EMBL" id="GEB82912.1"/>
    </source>
</evidence>
<evidence type="ECO:0000313" key="9">
    <source>
        <dbReference type="Proteomes" id="UP000317617"/>
    </source>
</evidence>
<dbReference type="Pfam" id="PF09349">
    <property type="entry name" value="OHCU_decarbox"/>
    <property type="match status" value="1"/>
</dbReference>
<comment type="pathway">
    <text evidence="2">Purine metabolism; urate degradation; (S)-allantoin from urate: step 3/3.</text>
</comment>
<accession>A0A4Y3TLW4</accession>
<evidence type="ECO:0000256" key="6">
    <source>
        <dbReference type="ARBA" id="ARBA00023239"/>
    </source>
</evidence>
<proteinExistence type="predicted"/>
<name>A0A4Y3TLW4_9PROT</name>
<dbReference type="GO" id="GO:0006144">
    <property type="term" value="P:purine nucleobase metabolic process"/>
    <property type="evidence" value="ECO:0007669"/>
    <property type="project" value="UniProtKB-KW"/>
</dbReference>
<dbReference type="InterPro" id="IPR018020">
    <property type="entry name" value="OHCU_decarboxylase"/>
</dbReference>
<reference evidence="8 9" key="1">
    <citation type="submission" date="2019-06" db="EMBL/GenBank/DDBJ databases">
        <title>Whole genome shotgun sequence of Acetobacter orleanensis NBRC 13752.</title>
        <authorList>
            <person name="Hosoyama A."/>
            <person name="Uohara A."/>
            <person name="Ohji S."/>
            <person name="Ichikawa N."/>
        </authorList>
    </citation>
    <scope>NUCLEOTIDE SEQUENCE [LARGE SCALE GENOMIC DNA]</scope>
    <source>
        <strain evidence="8 9">NBRC 13752</strain>
    </source>
</reference>
<keyword evidence="5" id="KW-0210">Decarboxylase</keyword>
<sequence>MNESVMRLINAMSRTEFVTTFGSVFKDARWAAEEAYECRPFSDLSALKSTMMAMVRGAPDDTRLRVLRAYPGLEDNVAVASAREQILSSSTVPAGLDQLSPEEFAQFRSLNKAYRERFEFPFILYAEGNTAEGVLKLLEQRLRHEPEVEEAIAFREVGRLAEPEFEALYAGLAAKQDE</sequence>
<evidence type="ECO:0000256" key="2">
    <source>
        <dbReference type="ARBA" id="ARBA00004754"/>
    </source>
</evidence>
<keyword evidence="6" id="KW-0456">Lyase</keyword>
<dbReference type="GO" id="GO:0019628">
    <property type="term" value="P:urate catabolic process"/>
    <property type="evidence" value="ECO:0007669"/>
    <property type="project" value="UniProtKB-UniPathway"/>
</dbReference>
<dbReference type="Proteomes" id="UP000317617">
    <property type="component" value="Unassembled WGS sequence"/>
</dbReference>
<evidence type="ECO:0000256" key="1">
    <source>
        <dbReference type="ARBA" id="ARBA00001163"/>
    </source>
</evidence>
<dbReference type="OrthoDB" id="9800909at2"/>
<protein>
    <recommendedName>
        <fullName evidence="3">2-oxo-4-hydroxy-4-carboxy-5-ureidoimidazoline decarboxylase</fullName>
        <ecNumber evidence="3">4.1.1.97</ecNumber>
    </recommendedName>
</protein>
<dbReference type="NCBIfam" id="TIGR03164">
    <property type="entry name" value="UHCUDC"/>
    <property type="match status" value="1"/>
</dbReference>
<evidence type="ECO:0000259" key="7">
    <source>
        <dbReference type="Pfam" id="PF09349"/>
    </source>
</evidence>